<dbReference type="KEGG" id="bbae:FRD01_21410"/>
<evidence type="ECO:0008006" key="4">
    <source>
        <dbReference type="Google" id="ProtNLM"/>
    </source>
</evidence>
<feature type="signal peptide" evidence="1">
    <location>
        <begin position="1"/>
        <end position="23"/>
    </location>
</feature>
<reference evidence="2 3" key="1">
    <citation type="submission" date="2019-08" db="EMBL/GenBank/DDBJ databases">
        <authorList>
            <person name="Liang Q."/>
        </authorList>
    </citation>
    <scope>NUCLEOTIDE SEQUENCE [LARGE SCALE GENOMIC DNA]</scope>
    <source>
        <strain evidence="2 3">V1718</strain>
    </source>
</reference>
<evidence type="ECO:0000313" key="2">
    <source>
        <dbReference type="EMBL" id="QED29744.1"/>
    </source>
</evidence>
<evidence type="ECO:0000313" key="3">
    <source>
        <dbReference type="Proteomes" id="UP000321595"/>
    </source>
</evidence>
<evidence type="ECO:0000256" key="1">
    <source>
        <dbReference type="SAM" id="SignalP"/>
    </source>
</evidence>
<sequence length="434" mass="46140">MTRRIVALMAVGVALLASSCSNTCPQVRSDYETQLKEESTFLADVPSADAPVHFGILLRTELLNQLVANALEANLNKALQVTDDLKLPSGQTIGIKTEGQVADLGVYADKSCENCVRLAGRLDGKVAIKLPIIPIQRVPLRGTFSLVAPIVFGPTTADGTEIQLDMAKAAQLGHSSLDADVSQLPPTWAKVVRAPLARTLLNAVSKELGEVKVATVKTPDLGIKGFVSGPATLKTNVNAGLLYLGFTSNLPVEAGLVPKLELPKSKNFQVSVHPAMVTPLIQAALNSGKISRTYTEGGKANQNGPMHVTVNSFGMSQTETSKNFDMHLRLWNLQESGQCYWADAVTKGSLEVEGDKVSAKIVDAKITESSLPGIALIVANWKTSDVVESGKLALEKSLSKDLLSLPGSSSKLERAGLMVEDGQLDFSGKMTVTK</sequence>
<organism evidence="2 3">
    <name type="scientific">Microvenator marinus</name>
    <dbReference type="NCBI Taxonomy" id="2600177"/>
    <lineage>
        <taxon>Bacteria</taxon>
        <taxon>Deltaproteobacteria</taxon>
        <taxon>Bradymonadales</taxon>
        <taxon>Microvenatoraceae</taxon>
        <taxon>Microvenator</taxon>
    </lineage>
</organism>
<dbReference type="RefSeq" id="WP_146962977.1">
    <property type="nucleotide sequence ID" value="NZ_CP042467.1"/>
</dbReference>
<gene>
    <name evidence="2" type="ORF">FRD01_21410</name>
</gene>
<proteinExistence type="predicted"/>
<dbReference type="EMBL" id="CP042467">
    <property type="protein sequence ID" value="QED29744.1"/>
    <property type="molecule type" value="Genomic_DNA"/>
</dbReference>
<protein>
    <recommendedName>
        <fullName evidence="4">DUF4403 family protein</fullName>
    </recommendedName>
</protein>
<dbReference type="Proteomes" id="UP000321595">
    <property type="component" value="Chromosome"/>
</dbReference>
<dbReference type="AlphaFoldDB" id="A0A5B8XWE2"/>
<dbReference type="PROSITE" id="PS51257">
    <property type="entry name" value="PROKAR_LIPOPROTEIN"/>
    <property type="match status" value="1"/>
</dbReference>
<accession>A0A5B8XWE2</accession>
<keyword evidence="3" id="KW-1185">Reference proteome</keyword>
<feature type="chain" id="PRO_5022740515" description="DUF4403 family protein" evidence="1">
    <location>
        <begin position="24"/>
        <end position="434"/>
    </location>
</feature>
<keyword evidence="1" id="KW-0732">Signal</keyword>
<name>A0A5B8XWE2_9DELT</name>